<protein>
    <recommendedName>
        <fullName evidence="2">C2 domain-containing protein</fullName>
    </recommendedName>
</protein>
<accession>A0A7S3Y110</accession>
<feature type="domain" description="C2" evidence="2">
    <location>
        <begin position="1"/>
        <end position="106"/>
    </location>
</feature>
<proteinExistence type="predicted"/>
<evidence type="ECO:0000259" key="2">
    <source>
        <dbReference type="PROSITE" id="PS50004"/>
    </source>
</evidence>
<feature type="transmembrane region" description="Helical" evidence="1">
    <location>
        <begin position="188"/>
        <end position="216"/>
    </location>
</feature>
<keyword evidence="1" id="KW-1133">Transmembrane helix</keyword>
<name>A0A7S3Y110_HETAK</name>
<dbReference type="PROSITE" id="PS50004">
    <property type="entry name" value="C2"/>
    <property type="match status" value="1"/>
</dbReference>
<dbReference type="SMART" id="SM00239">
    <property type="entry name" value="C2"/>
    <property type="match status" value="1"/>
</dbReference>
<dbReference type="Pfam" id="PF00168">
    <property type="entry name" value="C2"/>
    <property type="match status" value="1"/>
</dbReference>
<dbReference type="AlphaFoldDB" id="A0A7S3Y110"/>
<dbReference type="InterPro" id="IPR000008">
    <property type="entry name" value="C2_dom"/>
</dbReference>
<evidence type="ECO:0000256" key="1">
    <source>
        <dbReference type="SAM" id="Phobius"/>
    </source>
</evidence>
<dbReference type="EMBL" id="HBIU01036497">
    <property type="protein sequence ID" value="CAE0638001.1"/>
    <property type="molecule type" value="Transcribed_RNA"/>
</dbReference>
<dbReference type="InterPro" id="IPR035892">
    <property type="entry name" value="C2_domain_sf"/>
</dbReference>
<sequence length="282" mass="30992">MAEPEVTGTLTINILEARQLQAVEKTQSGFYVEVQIGDTAKEFTVRKDAENLQFHEQFVFNGANSIIPVQLVVHCHDRDGKDLKVGSAVIEKTKWNGETRWVMLENRRKAFAGEVLVSLSFDRAAVALRPPFSNVAKVAERTGNLVAPADAYIEQGLDFCTRALTALASSTYLARARKWGSKLERHHIAALVMANGSVLLSFLGTVAVCVTIPALLFFPITIFFSVTSAVFLAMTLMLLVPVASVVAWLLVCSHPVQRRFVRPALHKALDYPTVSRALIKAA</sequence>
<feature type="transmembrane region" description="Helical" evidence="1">
    <location>
        <begin position="222"/>
        <end position="251"/>
    </location>
</feature>
<keyword evidence="1" id="KW-0812">Transmembrane</keyword>
<dbReference type="CDD" id="cd00030">
    <property type="entry name" value="C2"/>
    <property type="match status" value="1"/>
</dbReference>
<dbReference type="SUPFAM" id="SSF49562">
    <property type="entry name" value="C2 domain (Calcium/lipid-binding domain, CaLB)"/>
    <property type="match status" value="1"/>
</dbReference>
<keyword evidence="1" id="KW-0472">Membrane</keyword>
<reference evidence="3" key="1">
    <citation type="submission" date="2021-01" db="EMBL/GenBank/DDBJ databases">
        <authorList>
            <person name="Corre E."/>
            <person name="Pelletier E."/>
            <person name="Niang G."/>
            <person name="Scheremetjew M."/>
            <person name="Finn R."/>
            <person name="Kale V."/>
            <person name="Holt S."/>
            <person name="Cochrane G."/>
            <person name="Meng A."/>
            <person name="Brown T."/>
            <person name="Cohen L."/>
        </authorList>
    </citation>
    <scope>NUCLEOTIDE SEQUENCE</scope>
    <source>
        <strain evidence="3">CCMP3107</strain>
    </source>
</reference>
<organism evidence="3">
    <name type="scientific">Heterosigma akashiwo</name>
    <name type="common">Chromophytic alga</name>
    <name type="synonym">Heterosigma carterae</name>
    <dbReference type="NCBI Taxonomy" id="2829"/>
    <lineage>
        <taxon>Eukaryota</taxon>
        <taxon>Sar</taxon>
        <taxon>Stramenopiles</taxon>
        <taxon>Ochrophyta</taxon>
        <taxon>Raphidophyceae</taxon>
        <taxon>Chattonellales</taxon>
        <taxon>Chattonellaceae</taxon>
        <taxon>Heterosigma</taxon>
    </lineage>
</organism>
<dbReference type="Gene3D" id="2.60.40.150">
    <property type="entry name" value="C2 domain"/>
    <property type="match status" value="1"/>
</dbReference>
<gene>
    <name evidence="3" type="ORF">HAKA00212_LOCUS16778</name>
</gene>
<evidence type="ECO:0000313" key="3">
    <source>
        <dbReference type="EMBL" id="CAE0638001.1"/>
    </source>
</evidence>